<feature type="signal peptide" evidence="1">
    <location>
        <begin position="1"/>
        <end position="22"/>
    </location>
</feature>
<evidence type="ECO:0000313" key="2">
    <source>
        <dbReference type="EMBL" id="KAG6719664.1"/>
    </source>
</evidence>
<evidence type="ECO:0000256" key="1">
    <source>
        <dbReference type="SAM" id="SignalP"/>
    </source>
</evidence>
<protein>
    <submittedName>
        <fullName evidence="2">Uncharacterized protein</fullName>
    </submittedName>
</protein>
<keyword evidence="1" id="KW-0732">Signal</keyword>
<accession>A0A922JWE7</accession>
<organism evidence="2 3">
    <name type="scientific">Carya illinoinensis</name>
    <name type="common">Pecan</name>
    <dbReference type="NCBI Taxonomy" id="32201"/>
    <lineage>
        <taxon>Eukaryota</taxon>
        <taxon>Viridiplantae</taxon>
        <taxon>Streptophyta</taxon>
        <taxon>Embryophyta</taxon>
        <taxon>Tracheophyta</taxon>
        <taxon>Spermatophyta</taxon>
        <taxon>Magnoliopsida</taxon>
        <taxon>eudicotyledons</taxon>
        <taxon>Gunneridae</taxon>
        <taxon>Pentapetalae</taxon>
        <taxon>rosids</taxon>
        <taxon>fabids</taxon>
        <taxon>Fagales</taxon>
        <taxon>Juglandaceae</taxon>
        <taxon>Carya</taxon>
    </lineage>
</organism>
<reference evidence="2" key="1">
    <citation type="submission" date="2021-01" db="EMBL/GenBank/DDBJ databases">
        <authorList>
            <person name="Lovell J.T."/>
            <person name="Bentley N."/>
            <person name="Bhattarai G."/>
            <person name="Jenkins J.W."/>
            <person name="Sreedasyam A."/>
            <person name="Alarcon Y."/>
            <person name="Bock C."/>
            <person name="Boston L."/>
            <person name="Carlson J."/>
            <person name="Cervantes K."/>
            <person name="Clermont K."/>
            <person name="Krom N."/>
            <person name="Kubenka K."/>
            <person name="Mamidi S."/>
            <person name="Mattison C."/>
            <person name="Monteros M."/>
            <person name="Pisani C."/>
            <person name="Plott C."/>
            <person name="Rajasekar S."/>
            <person name="Rhein H.S."/>
            <person name="Rohla C."/>
            <person name="Song M."/>
            <person name="Hilaire R.S."/>
            <person name="Shu S."/>
            <person name="Wells L."/>
            <person name="Wang X."/>
            <person name="Webber J."/>
            <person name="Heerema R.J."/>
            <person name="Klein P."/>
            <person name="Conner P."/>
            <person name="Grauke L."/>
            <person name="Grimwood J."/>
            <person name="Schmutz J."/>
            <person name="Randall J.J."/>
        </authorList>
    </citation>
    <scope>NUCLEOTIDE SEQUENCE</scope>
    <source>
        <tissue evidence="2">Leaf</tissue>
    </source>
</reference>
<evidence type="ECO:0000313" key="3">
    <source>
        <dbReference type="Proteomes" id="UP000811246"/>
    </source>
</evidence>
<dbReference type="EMBL" id="CM031827">
    <property type="protein sequence ID" value="KAG6719664.1"/>
    <property type="molecule type" value="Genomic_DNA"/>
</dbReference>
<proteinExistence type="predicted"/>
<comment type="caution">
    <text evidence="2">The sequence shown here is derived from an EMBL/GenBank/DDBJ whole genome shotgun (WGS) entry which is preliminary data.</text>
</comment>
<sequence>MKAIILICILFAFLLISSPSIAARELAEYQGVTSPTKNPNKPLISCPGNPRYTSCIPIKPPVKCNPRTTYNRCKPPQGP</sequence>
<name>A0A922JWE7_CARIL</name>
<feature type="chain" id="PRO_5037103765" evidence="1">
    <location>
        <begin position="23"/>
        <end position="79"/>
    </location>
</feature>
<dbReference type="AlphaFoldDB" id="A0A922JWE7"/>
<gene>
    <name evidence="2" type="ORF">I3842_03G017900</name>
</gene>
<dbReference type="Proteomes" id="UP000811246">
    <property type="component" value="Chromosome 3"/>
</dbReference>